<evidence type="ECO:0008006" key="3">
    <source>
        <dbReference type="Google" id="ProtNLM"/>
    </source>
</evidence>
<dbReference type="Proteomes" id="UP000289738">
    <property type="component" value="Chromosome A08"/>
</dbReference>
<dbReference type="PANTHER" id="PTHR45744">
    <property type="entry name" value="TYROSINE AMINOTRANSFERASE"/>
    <property type="match status" value="1"/>
</dbReference>
<keyword evidence="2" id="KW-1185">Reference proteome</keyword>
<dbReference type="GO" id="GO:0006572">
    <property type="term" value="P:L-tyrosine catabolic process"/>
    <property type="evidence" value="ECO:0007669"/>
    <property type="project" value="TreeGrafter"/>
</dbReference>
<comment type="caution">
    <text evidence="1">The sequence shown here is derived from an EMBL/GenBank/DDBJ whole genome shotgun (WGS) entry which is preliminary data.</text>
</comment>
<organism evidence="1 2">
    <name type="scientific">Arachis hypogaea</name>
    <name type="common">Peanut</name>
    <dbReference type="NCBI Taxonomy" id="3818"/>
    <lineage>
        <taxon>Eukaryota</taxon>
        <taxon>Viridiplantae</taxon>
        <taxon>Streptophyta</taxon>
        <taxon>Embryophyta</taxon>
        <taxon>Tracheophyta</taxon>
        <taxon>Spermatophyta</taxon>
        <taxon>Magnoliopsida</taxon>
        <taxon>eudicotyledons</taxon>
        <taxon>Gunneridae</taxon>
        <taxon>Pentapetalae</taxon>
        <taxon>rosids</taxon>
        <taxon>fabids</taxon>
        <taxon>Fabales</taxon>
        <taxon>Fabaceae</taxon>
        <taxon>Papilionoideae</taxon>
        <taxon>50 kb inversion clade</taxon>
        <taxon>dalbergioids sensu lato</taxon>
        <taxon>Dalbergieae</taxon>
        <taxon>Pterocarpus clade</taxon>
        <taxon>Arachis</taxon>
    </lineage>
</organism>
<dbReference type="InterPro" id="IPR015422">
    <property type="entry name" value="PyrdxlP-dep_Trfase_small"/>
</dbReference>
<proteinExistence type="predicted"/>
<accession>A0A445C060</accession>
<evidence type="ECO:0000313" key="2">
    <source>
        <dbReference type="Proteomes" id="UP000289738"/>
    </source>
</evidence>
<dbReference type="AlphaFoldDB" id="A0A445C060"/>
<sequence length="102" mass="11697">MVPGWRLGWFVTTDPSGTFKNPKVVERITKYFDLLGGPTTDDHSVNSFFYAITMAAVPRILNQTEESFFKKAIDNLRLNSDICFKEIEEISCMFFPRKPEGP</sequence>
<name>A0A445C060_ARAHY</name>
<dbReference type="InterPro" id="IPR015424">
    <property type="entry name" value="PyrdxlP-dep_Trfase"/>
</dbReference>
<dbReference type="STRING" id="3818.A0A445C060"/>
<evidence type="ECO:0000313" key="1">
    <source>
        <dbReference type="EMBL" id="RYR44394.1"/>
    </source>
</evidence>
<protein>
    <recommendedName>
        <fullName evidence="3">Aminotransferase class I/classII domain-containing protein</fullName>
    </recommendedName>
</protein>
<gene>
    <name evidence="1" type="ORF">Ahy_A08g040725</name>
</gene>
<dbReference type="SUPFAM" id="SSF53383">
    <property type="entry name" value="PLP-dependent transferases"/>
    <property type="match status" value="1"/>
</dbReference>
<reference evidence="1 2" key="1">
    <citation type="submission" date="2019-01" db="EMBL/GenBank/DDBJ databases">
        <title>Sequencing of cultivated peanut Arachis hypogaea provides insights into genome evolution and oil improvement.</title>
        <authorList>
            <person name="Chen X."/>
        </authorList>
    </citation>
    <scope>NUCLEOTIDE SEQUENCE [LARGE SCALE GENOMIC DNA]</scope>
    <source>
        <strain evidence="2">cv. Fuhuasheng</strain>
        <tissue evidence="1">Leaves</tissue>
    </source>
</reference>
<dbReference type="Gene3D" id="3.40.640.10">
    <property type="entry name" value="Type I PLP-dependent aspartate aminotransferase-like (Major domain)"/>
    <property type="match status" value="1"/>
</dbReference>
<dbReference type="InterPro" id="IPR015421">
    <property type="entry name" value="PyrdxlP-dep_Trfase_major"/>
</dbReference>
<dbReference type="EMBL" id="SDMP01000008">
    <property type="protein sequence ID" value="RYR44394.1"/>
    <property type="molecule type" value="Genomic_DNA"/>
</dbReference>
<dbReference type="Gene3D" id="3.90.1150.10">
    <property type="entry name" value="Aspartate Aminotransferase, domain 1"/>
    <property type="match status" value="1"/>
</dbReference>
<dbReference type="PANTHER" id="PTHR45744:SF2">
    <property type="entry name" value="TYROSINE AMINOTRANSFERASE"/>
    <property type="match status" value="1"/>
</dbReference>
<dbReference type="GO" id="GO:0004838">
    <property type="term" value="F:L-tyrosine-2-oxoglutarate transaminase activity"/>
    <property type="evidence" value="ECO:0007669"/>
    <property type="project" value="TreeGrafter"/>
</dbReference>